<dbReference type="InterPro" id="IPR020449">
    <property type="entry name" value="Tscrpt_reg_AraC-type_HTH"/>
</dbReference>
<dbReference type="eggNOG" id="COG2207">
    <property type="taxonomic scope" value="Bacteria"/>
</dbReference>
<dbReference type="SMART" id="SM00342">
    <property type="entry name" value="HTH_ARAC"/>
    <property type="match status" value="1"/>
</dbReference>
<gene>
    <name evidence="5" type="ORF">RG540_CH27050</name>
</gene>
<dbReference type="SUPFAM" id="SSF51182">
    <property type="entry name" value="RmlC-like cupins"/>
    <property type="match status" value="1"/>
</dbReference>
<dbReference type="SUPFAM" id="SSF46689">
    <property type="entry name" value="Homeodomain-like"/>
    <property type="match status" value="2"/>
</dbReference>
<evidence type="ECO:0000256" key="1">
    <source>
        <dbReference type="ARBA" id="ARBA00023015"/>
    </source>
</evidence>
<dbReference type="OrthoDB" id="8442171at2"/>
<dbReference type="PANTHER" id="PTHR46796:SF6">
    <property type="entry name" value="ARAC SUBFAMILY"/>
    <property type="match status" value="1"/>
</dbReference>
<dbReference type="InterPro" id="IPR011051">
    <property type="entry name" value="RmlC_Cupin_sf"/>
</dbReference>
<keyword evidence="3" id="KW-0804">Transcription</keyword>
<dbReference type="Gene3D" id="2.60.120.10">
    <property type="entry name" value="Jelly Rolls"/>
    <property type="match status" value="1"/>
</dbReference>
<dbReference type="InterPro" id="IPR009057">
    <property type="entry name" value="Homeodomain-like_sf"/>
</dbReference>
<keyword evidence="1" id="KW-0805">Transcription regulation</keyword>
<dbReference type="PATRIC" id="fig|1028800.3.peg.2733"/>
<accession>A0A068ST12</accession>
<dbReference type="InterPro" id="IPR014710">
    <property type="entry name" value="RmlC-like_jellyroll"/>
</dbReference>
<dbReference type="InterPro" id="IPR018062">
    <property type="entry name" value="HTH_AraC-typ_CS"/>
</dbReference>
<name>A0A068ST12_NEOGA</name>
<dbReference type="KEGG" id="ngg:RG540_CH27050"/>
<evidence type="ECO:0000313" key="5">
    <source>
        <dbReference type="EMBL" id="CDN48871.1"/>
    </source>
</evidence>
<reference evidence="6" key="1">
    <citation type="journal article" date="2014" name="BMC Genomics">
        <title>Genome sequencing of two Neorhizobium galegae strains reveals a noeT gene responsible for the unusual acetylation of the nodulation factors.</title>
        <authorList>
            <person name="Osterman J."/>
            <person name="Marsh J."/>
            <person name="Laine P.K."/>
            <person name="Zeng Z."/>
            <person name="Alatalo E."/>
            <person name="Sullivan J.T."/>
            <person name="Young J.P."/>
            <person name="Thomas-Oates J."/>
            <person name="Paulin L."/>
            <person name="Lindstrom K."/>
        </authorList>
    </citation>
    <scope>NUCLEOTIDE SEQUENCE [LARGE SCALE GENOMIC DNA]</scope>
    <source>
        <strain evidence="6">HAMBI 540</strain>
    </source>
</reference>
<dbReference type="Gene3D" id="1.10.10.60">
    <property type="entry name" value="Homeodomain-like"/>
    <property type="match status" value="2"/>
</dbReference>
<dbReference type="HOGENOM" id="CLU_000445_88_4_5"/>
<evidence type="ECO:0000313" key="6">
    <source>
        <dbReference type="Proteomes" id="UP000028181"/>
    </source>
</evidence>
<dbReference type="AlphaFoldDB" id="A0A068ST12"/>
<dbReference type="PROSITE" id="PS00041">
    <property type="entry name" value="HTH_ARAC_FAMILY_1"/>
    <property type="match status" value="1"/>
</dbReference>
<dbReference type="GO" id="GO:0003700">
    <property type="term" value="F:DNA-binding transcription factor activity"/>
    <property type="evidence" value="ECO:0007669"/>
    <property type="project" value="InterPro"/>
</dbReference>
<proteinExistence type="predicted"/>
<evidence type="ECO:0000256" key="3">
    <source>
        <dbReference type="ARBA" id="ARBA00023163"/>
    </source>
</evidence>
<organism evidence="5 6">
    <name type="scientific">Neorhizobium galegae bv. orientalis str. HAMBI 540</name>
    <dbReference type="NCBI Taxonomy" id="1028800"/>
    <lineage>
        <taxon>Bacteria</taxon>
        <taxon>Pseudomonadati</taxon>
        <taxon>Pseudomonadota</taxon>
        <taxon>Alphaproteobacteria</taxon>
        <taxon>Hyphomicrobiales</taxon>
        <taxon>Rhizobiaceae</taxon>
        <taxon>Rhizobium/Agrobacterium group</taxon>
        <taxon>Neorhizobium</taxon>
    </lineage>
</organism>
<dbReference type="RefSeq" id="WP_038588695.1">
    <property type="nucleotide sequence ID" value="NZ_HG938353.1"/>
</dbReference>
<dbReference type="PROSITE" id="PS01124">
    <property type="entry name" value="HTH_ARAC_FAMILY_2"/>
    <property type="match status" value="1"/>
</dbReference>
<keyword evidence="2" id="KW-0238">DNA-binding</keyword>
<dbReference type="GO" id="GO:0043565">
    <property type="term" value="F:sequence-specific DNA binding"/>
    <property type="evidence" value="ECO:0007669"/>
    <property type="project" value="InterPro"/>
</dbReference>
<dbReference type="InterPro" id="IPR050204">
    <property type="entry name" value="AraC_XylS_family_regulators"/>
</dbReference>
<protein>
    <submittedName>
        <fullName evidence="5">Transcriptional regulator, AraC family</fullName>
    </submittedName>
</protein>
<evidence type="ECO:0000259" key="4">
    <source>
        <dbReference type="PROSITE" id="PS01124"/>
    </source>
</evidence>
<dbReference type="GeneID" id="24259220"/>
<dbReference type="InterPro" id="IPR018060">
    <property type="entry name" value="HTH_AraC"/>
</dbReference>
<feature type="domain" description="HTH araC/xylS-type" evidence="4">
    <location>
        <begin position="192"/>
        <end position="290"/>
    </location>
</feature>
<keyword evidence="6" id="KW-1185">Reference proteome</keyword>
<dbReference type="Proteomes" id="UP000028181">
    <property type="component" value="Chromosome I"/>
</dbReference>
<sequence>MSLLTHGDRKYQSSTLIGNVAEWDALRVEQRRIGPGAQNCVGRECTELAYILSGQARVRRKGDGQTQEGIARPGTSWLVPVGTHETLLELDGSVECLLVFLPAKLLEDSALADYGIDPAGTQLAYAGGFVDPALVRIGTALHGLLGGGDAPIDRIYADGLRTTLAAHLMRNYTVGRWRAPSRASSLDPKKLQRVLDFIEVRLGEDIALDDLAGEACLSAFHFSRLFHEATGMPPHRYVIERRIKAAQKMLVSGRSTIAGIALDAGFGSQANFCRTFRKLTGMTPSQFREQSFA</sequence>
<dbReference type="Pfam" id="PF12833">
    <property type="entry name" value="HTH_18"/>
    <property type="match status" value="1"/>
</dbReference>
<dbReference type="PANTHER" id="PTHR46796">
    <property type="entry name" value="HTH-TYPE TRANSCRIPTIONAL ACTIVATOR RHAS-RELATED"/>
    <property type="match status" value="1"/>
</dbReference>
<dbReference type="PRINTS" id="PR00032">
    <property type="entry name" value="HTHARAC"/>
</dbReference>
<dbReference type="EMBL" id="HG938353">
    <property type="protein sequence ID" value="CDN48871.1"/>
    <property type="molecule type" value="Genomic_DNA"/>
</dbReference>
<evidence type="ECO:0000256" key="2">
    <source>
        <dbReference type="ARBA" id="ARBA00023125"/>
    </source>
</evidence>